<dbReference type="InterPro" id="IPR057475">
    <property type="entry name" value="CUT_C"/>
</dbReference>
<dbReference type="InterPro" id="IPR056953">
    <property type="entry name" value="CUT_N"/>
</dbReference>
<dbReference type="SMART" id="SM00241">
    <property type="entry name" value="ZP"/>
    <property type="match status" value="1"/>
</dbReference>
<evidence type="ECO:0000256" key="2">
    <source>
        <dbReference type="ARBA" id="ARBA00022460"/>
    </source>
</evidence>
<dbReference type="PANTHER" id="PTHR22907">
    <property type="entry name" value="GH04558P"/>
    <property type="match status" value="1"/>
</dbReference>
<evidence type="ECO:0000256" key="8">
    <source>
        <dbReference type="SAM" id="MobiDB-lite"/>
    </source>
</evidence>
<evidence type="ECO:0000256" key="6">
    <source>
        <dbReference type="ARBA" id="ARBA00022989"/>
    </source>
</evidence>
<feature type="compositionally biased region" description="Basic and acidic residues" evidence="8">
    <location>
        <begin position="339"/>
        <end position="363"/>
    </location>
</feature>
<dbReference type="AlphaFoldDB" id="A0AAF3EJ21"/>
<feature type="region of interest" description="Disordered" evidence="8">
    <location>
        <begin position="326"/>
        <end position="366"/>
    </location>
</feature>
<dbReference type="Proteomes" id="UP000887575">
    <property type="component" value="Unassembled WGS sequence"/>
</dbReference>
<sequence length="557" mass="63064">MLQFLLFTLLNTISCQMIAELFDNAVTSPPQLLCNEDVILLRVQTSKPFKGLLYVDGQSGREQCRLEFPGNNEPAAQIAIRLGDCGMRRERQLTGVNYRMRLVVSFHPLFRTGIDRSFQIRCFYAMADTTVAAEMDVSTRPPENLEQGSLLNPECAFSVRRDSFDGPPVDLLTVGEKIFYRWDCKPFPTRKLGMLIRGCAIIAAGTTVELIDGRGCPLVPFMNPLVYQSDLLTAYAEVRAYSIRDIDKAYVRCQIKHCELDYNECQGVTPPNCPNLGGRVYLPTSVVDSTAIPTQVIAALPSDVIAVAELGGSMMQPRLPALIPQVPQVPEEPPTFRMPFERRKEPKPLNESDEDEKTKEKPKSTVSTVKWMNKPVQTTTEKNSTPSFLLLNRSREAQRLEERAFNRRLRDDRFIEVVSPDLTFLPSEASRLTNREISEVEWRDPSKTCIDNALFVPILTATILVTILSFLFILTLLRNLYKRYWKNGEVSCQRVPSRSVTDCTVSSNRSDLSRTSDRSIDIIEEYGSRMNLATRPTLDWSNAPPLRRLGLNTLYQN</sequence>
<evidence type="ECO:0000313" key="12">
    <source>
        <dbReference type="Proteomes" id="UP000887575"/>
    </source>
</evidence>
<protein>
    <submittedName>
        <fullName evidence="13">ZP domain-containing protein</fullName>
    </submittedName>
</protein>
<name>A0AAF3EJ21_9BILA</name>
<keyword evidence="12" id="KW-1185">Reference proteome</keyword>
<proteinExistence type="predicted"/>
<dbReference type="WBParaSite" id="MBELARI_LOCUS14028">
    <property type="protein sequence ID" value="MBELARI_LOCUS14028"/>
    <property type="gene ID" value="MBELARI_LOCUS14028"/>
</dbReference>
<dbReference type="Pfam" id="PF25301">
    <property type="entry name" value="CUT_C"/>
    <property type="match status" value="1"/>
</dbReference>
<feature type="chain" id="PRO_5041925302" evidence="10">
    <location>
        <begin position="16"/>
        <end position="557"/>
    </location>
</feature>
<evidence type="ECO:0000256" key="4">
    <source>
        <dbReference type="ARBA" id="ARBA00022692"/>
    </source>
</evidence>
<keyword evidence="3" id="KW-1003">Cell membrane</keyword>
<keyword evidence="7 9" id="KW-0472">Membrane</keyword>
<evidence type="ECO:0000256" key="1">
    <source>
        <dbReference type="ARBA" id="ARBA00004251"/>
    </source>
</evidence>
<evidence type="ECO:0000256" key="7">
    <source>
        <dbReference type="ARBA" id="ARBA00023136"/>
    </source>
</evidence>
<dbReference type="InterPro" id="IPR051962">
    <property type="entry name" value="Cuticlin"/>
</dbReference>
<feature type="transmembrane region" description="Helical" evidence="9">
    <location>
        <begin position="454"/>
        <end position="477"/>
    </location>
</feature>
<evidence type="ECO:0000256" key="9">
    <source>
        <dbReference type="SAM" id="Phobius"/>
    </source>
</evidence>
<evidence type="ECO:0000256" key="3">
    <source>
        <dbReference type="ARBA" id="ARBA00022475"/>
    </source>
</evidence>
<dbReference type="GO" id="GO:0005886">
    <property type="term" value="C:plasma membrane"/>
    <property type="evidence" value="ECO:0007669"/>
    <property type="project" value="UniProtKB-SubCell"/>
</dbReference>
<feature type="signal peptide" evidence="10">
    <location>
        <begin position="1"/>
        <end position="15"/>
    </location>
</feature>
<comment type="subcellular location">
    <subcellularLocation>
        <location evidence="1">Cell membrane</location>
        <topology evidence="1">Single-pass type I membrane protein</topology>
    </subcellularLocation>
</comment>
<feature type="domain" description="ZP" evidence="11">
    <location>
        <begin position="33"/>
        <end position="272"/>
    </location>
</feature>
<accession>A0AAF3EJ21</accession>
<dbReference type="GO" id="GO:0042302">
    <property type="term" value="F:structural constituent of cuticle"/>
    <property type="evidence" value="ECO:0007669"/>
    <property type="project" value="UniProtKB-KW"/>
</dbReference>
<keyword evidence="5 10" id="KW-0732">Signal</keyword>
<keyword evidence="2" id="KW-0193">Cuticle</keyword>
<dbReference type="InterPro" id="IPR001507">
    <property type="entry name" value="ZP_dom"/>
</dbReference>
<evidence type="ECO:0000256" key="10">
    <source>
        <dbReference type="SAM" id="SignalP"/>
    </source>
</evidence>
<evidence type="ECO:0000259" key="11">
    <source>
        <dbReference type="PROSITE" id="PS51034"/>
    </source>
</evidence>
<keyword evidence="4 9" id="KW-0812">Transmembrane</keyword>
<evidence type="ECO:0000256" key="5">
    <source>
        <dbReference type="ARBA" id="ARBA00022729"/>
    </source>
</evidence>
<keyword evidence="6 9" id="KW-1133">Transmembrane helix</keyword>
<organism evidence="12 13">
    <name type="scientific">Mesorhabditis belari</name>
    <dbReference type="NCBI Taxonomy" id="2138241"/>
    <lineage>
        <taxon>Eukaryota</taxon>
        <taxon>Metazoa</taxon>
        <taxon>Ecdysozoa</taxon>
        <taxon>Nematoda</taxon>
        <taxon>Chromadorea</taxon>
        <taxon>Rhabditida</taxon>
        <taxon>Rhabditina</taxon>
        <taxon>Rhabditomorpha</taxon>
        <taxon>Rhabditoidea</taxon>
        <taxon>Rhabditidae</taxon>
        <taxon>Mesorhabditinae</taxon>
        <taxon>Mesorhabditis</taxon>
    </lineage>
</organism>
<dbReference type="PANTHER" id="PTHR22907:SF12">
    <property type="entry name" value="ZP DOMAIN-CONTAINING PROTEIN"/>
    <property type="match status" value="1"/>
</dbReference>
<dbReference type="PROSITE" id="PS51034">
    <property type="entry name" value="ZP_2"/>
    <property type="match status" value="1"/>
</dbReference>
<dbReference type="Pfam" id="PF25057">
    <property type="entry name" value="CUT_N"/>
    <property type="match status" value="1"/>
</dbReference>
<evidence type="ECO:0000313" key="13">
    <source>
        <dbReference type="WBParaSite" id="MBELARI_LOCUS14028"/>
    </source>
</evidence>
<reference evidence="13" key="1">
    <citation type="submission" date="2024-02" db="UniProtKB">
        <authorList>
            <consortium name="WormBaseParasite"/>
        </authorList>
    </citation>
    <scope>IDENTIFICATION</scope>
</reference>